<evidence type="ECO:0000313" key="10">
    <source>
        <dbReference type="Proteomes" id="UP000808914"/>
    </source>
</evidence>
<comment type="subcellular location">
    <subcellularLocation>
        <location evidence="1">Membrane</location>
        <topology evidence="1">Multi-pass membrane protein</topology>
    </subcellularLocation>
</comment>
<gene>
    <name evidence="9" type="ORF">JOD45_002364</name>
</gene>
<organism evidence="9 10">
    <name type="scientific">Scopulibacillus daqui</name>
    <dbReference type="NCBI Taxonomy" id="1469162"/>
    <lineage>
        <taxon>Bacteria</taxon>
        <taxon>Bacillati</taxon>
        <taxon>Bacillota</taxon>
        <taxon>Bacilli</taxon>
        <taxon>Bacillales</taxon>
        <taxon>Sporolactobacillaceae</taxon>
        <taxon>Scopulibacillus</taxon>
    </lineage>
</organism>
<feature type="transmembrane region" description="Helical" evidence="7">
    <location>
        <begin position="209"/>
        <end position="230"/>
    </location>
</feature>
<proteinExistence type="predicted"/>
<evidence type="ECO:0000256" key="7">
    <source>
        <dbReference type="SAM" id="Phobius"/>
    </source>
</evidence>
<reference evidence="9 10" key="1">
    <citation type="submission" date="2021-01" db="EMBL/GenBank/DDBJ databases">
        <title>Genomic Encyclopedia of Type Strains, Phase IV (KMG-IV): sequencing the most valuable type-strain genomes for metagenomic binning, comparative biology and taxonomic classification.</title>
        <authorList>
            <person name="Goeker M."/>
        </authorList>
    </citation>
    <scope>NUCLEOTIDE SEQUENCE [LARGE SCALE GENOMIC DNA]</scope>
    <source>
        <strain evidence="9 10">DSM 28236</strain>
    </source>
</reference>
<keyword evidence="5 7" id="KW-1133">Transmembrane helix</keyword>
<sequence length="491" mass="53968">MEKTIQMLETGETSSSEHELKRNLKFRHLIMISLGGAIGTGLFLTTGATIHTAGPGGALLAYMMIGIMIFFIMTSLGEMAAYMPISGSLSAYGTRFVDPAFGLALGWNYWFNGAITLPAELSAATLIMKFWFPHSPSLLWSGMFLLIIFTINVLSVKSYGEGEYWFSFVKVATVIIFIIVGVLMIFGIMGGQAVGFKNLTIGDAPFRGGFMTVFSVMLVAAYSFQGVEMVGIASGESENPEKNIPRATRTIFWRILLFYVLAIFIIGLLIPYTNHKLLSDNVMVSPFTMIFQKAGLAFAASVMNAVILTAVLSAGNSFLYGSSRILHAMALSGQAPRFLGKVNRRGVPIYALLATTIFGILAFLSSVVGDGAIYYWLLSASSVTGFINWLGISISHYRFRKAYIAQGYSLDDLPYRAKWFPLGPIFALIVCLFVLLGQGYQEMTGGHIDWKSVISIYLSIPLFVFIWLGYKLTKKTKVIPLKECVLDPQKD</sequence>
<keyword evidence="2" id="KW-0813">Transport</keyword>
<feature type="transmembrane region" description="Helical" evidence="7">
    <location>
        <begin position="138"/>
        <end position="156"/>
    </location>
</feature>
<evidence type="ECO:0000256" key="2">
    <source>
        <dbReference type="ARBA" id="ARBA00022448"/>
    </source>
</evidence>
<feature type="transmembrane region" description="Helical" evidence="7">
    <location>
        <begin position="373"/>
        <end position="399"/>
    </location>
</feature>
<evidence type="ECO:0000256" key="4">
    <source>
        <dbReference type="ARBA" id="ARBA00022970"/>
    </source>
</evidence>
<feature type="transmembrane region" description="Helical" evidence="7">
    <location>
        <begin position="168"/>
        <end position="189"/>
    </location>
</feature>
<feature type="domain" description="Amino acid permease/ SLC12A" evidence="8">
    <location>
        <begin position="28"/>
        <end position="477"/>
    </location>
</feature>
<comment type="caution">
    <text evidence="9">The sequence shown here is derived from an EMBL/GenBank/DDBJ whole genome shotgun (WGS) entry which is preliminary data.</text>
</comment>
<dbReference type="InterPro" id="IPR050524">
    <property type="entry name" value="APC_YAT"/>
</dbReference>
<accession>A0ABS2Q1G1</accession>
<dbReference type="EMBL" id="JAFBER010000016">
    <property type="protein sequence ID" value="MBM7646138.1"/>
    <property type="molecule type" value="Genomic_DNA"/>
</dbReference>
<dbReference type="PANTHER" id="PTHR43341:SF1">
    <property type="entry name" value="GENERAL AMINO-ACID PERMEASE GAP1"/>
    <property type="match status" value="1"/>
</dbReference>
<keyword evidence="6 7" id="KW-0472">Membrane</keyword>
<keyword evidence="10" id="KW-1185">Reference proteome</keyword>
<evidence type="ECO:0000256" key="1">
    <source>
        <dbReference type="ARBA" id="ARBA00004141"/>
    </source>
</evidence>
<keyword evidence="4" id="KW-0029">Amino-acid transport</keyword>
<dbReference type="InterPro" id="IPR004841">
    <property type="entry name" value="AA-permease/SLC12A_dom"/>
</dbReference>
<evidence type="ECO:0000256" key="6">
    <source>
        <dbReference type="ARBA" id="ARBA00023136"/>
    </source>
</evidence>
<evidence type="ECO:0000313" key="9">
    <source>
        <dbReference type="EMBL" id="MBM7646138.1"/>
    </source>
</evidence>
<name>A0ABS2Q1G1_9BACL</name>
<dbReference type="Pfam" id="PF00324">
    <property type="entry name" value="AA_permease"/>
    <property type="match status" value="1"/>
</dbReference>
<dbReference type="Gene3D" id="1.20.1740.10">
    <property type="entry name" value="Amino acid/polyamine transporter I"/>
    <property type="match status" value="1"/>
</dbReference>
<feature type="transmembrane region" description="Helical" evidence="7">
    <location>
        <begin position="452"/>
        <end position="470"/>
    </location>
</feature>
<feature type="transmembrane region" description="Helical" evidence="7">
    <location>
        <begin position="347"/>
        <end position="367"/>
    </location>
</feature>
<dbReference type="PIRSF" id="PIRSF006060">
    <property type="entry name" value="AA_transporter"/>
    <property type="match status" value="1"/>
</dbReference>
<feature type="transmembrane region" description="Helical" evidence="7">
    <location>
        <begin position="29"/>
        <end position="50"/>
    </location>
</feature>
<feature type="transmembrane region" description="Helical" evidence="7">
    <location>
        <begin position="109"/>
        <end position="132"/>
    </location>
</feature>
<dbReference type="Proteomes" id="UP000808914">
    <property type="component" value="Unassembled WGS sequence"/>
</dbReference>
<protein>
    <submittedName>
        <fullName evidence="9">Lysine-specific permease</fullName>
    </submittedName>
</protein>
<dbReference type="PROSITE" id="PS00218">
    <property type="entry name" value="AMINO_ACID_PERMEASE_1"/>
    <property type="match status" value="1"/>
</dbReference>
<feature type="transmembrane region" description="Helical" evidence="7">
    <location>
        <begin position="56"/>
        <end position="76"/>
    </location>
</feature>
<feature type="transmembrane region" description="Helical" evidence="7">
    <location>
        <begin position="294"/>
        <end position="319"/>
    </location>
</feature>
<evidence type="ECO:0000256" key="5">
    <source>
        <dbReference type="ARBA" id="ARBA00022989"/>
    </source>
</evidence>
<keyword evidence="3 7" id="KW-0812">Transmembrane</keyword>
<evidence type="ECO:0000259" key="8">
    <source>
        <dbReference type="Pfam" id="PF00324"/>
    </source>
</evidence>
<evidence type="ECO:0000256" key="3">
    <source>
        <dbReference type="ARBA" id="ARBA00022692"/>
    </source>
</evidence>
<feature type="transmembrane region" description="Helical" evidence="7">
    <location>
        <begin position="419"/>
        <end position="440"/>
    </location>
</feature>
<feature type="transmembrane region" description="Helical" evidence="7">
    <location>
        <begin position="251"/>
        <end position="274"/>
    </location>
</feature>
<dbReference type="PANTHER" id="PTHR43341">
    <property type="entry name" value="AMINO ACID PERMEASE"/>
    <property type="match status" value="1"/>
</dbReference>
<dbReference type="InterPro" id="IPR004840">
    <property type="entry name" value="Amino_acid_permease_CS"/>
</dbReference>